<dbReference type="Pfam" id="PF24044">
    <property type="entry name" value="DUF7353"/>
    <property type="match status" value="1"/>
</dbReference>
<feature type="domain" description="CRAL-TRIO" evidence="2">
    <location>
        <begin position="74"/>
        <end position="240"/>
    </location>
</feature>
<feature type="transmembrane region" description="Helical" evidence="1">
    <location>
        <begin position="826"/>
        <end position="846"/>
    </location>
</feature>
<accession>A0A836I3G5</accession>
<feature type="transmembrane region" description="Helical" evidence="1">
    <location>
        <begin position="769"/>
        <end position="789"/>
    </location>
</feature>
<organism evidence="3 4">
    <name type="scientific">Porcisia hertigi</name>
    <dbReference type="NCBI Taxonomy" id="2761500"/>
    <lineage>
        <taxon>Eukaryota</taxon>
        <taxon>Discoba</taxon>
        <taxon>Euglenozoa</taxon>
        <taxon>Kinetoplastea</taxon>
        <taxon>Metakinetoplastina</taxon>
        <taxon>Trypanosomatida</taxon>
        <taxon>Trypanosomatidae</taxon>
        <taxon>Leishmaniinae</taxon>
        <taxon>Porcisia</taxon>
    </lineage>
</organism>
<dbReference type="InterPro" id="IPR036865">
    <property type="entry name" value="CRAL-TRIO_dom_sf"/>
</dbReference>
<dbReference type="Proteomes" id="UP000674318">
    <property type="component" value="Unassembled WGS sequence"/>
</dbReference>
<dbReference type="EMBL" id="JAFJZO010000031">
    <property type="protein sequence ID" value="KAG5497507.1"/>
    <property type="molecule type" value="Genomic_DNA"/>
</dbReference>
<dbReference type="RefSeq" id="XP_067754975.1">
    <property type="nucleotide sequence ID" value="XM_067899769.1"/>
</dbReference>
<dbReference type="PANTHER" id="PTHR46384:SF2">
    <property type="entry name" value="CRAL-TRIO DOMAIN-CONTAINING PROTEIN"/>
    <property type="match status" value="1"/>
</dbReference>
<feature type="transmembrane region" description="Helical" evidence="1">
    <location>
        <begin position="795"/>
        <end position="814"/>
    </location>
</feature>
<feature type="transmembrane region" description="Helical" evidence="1">
    <location>
        <begin position="657"/>
        <end position="676"/>
    </location>
</feature>
<feature type="transmembrane region" description="Helical" evidence="1">
    <location>
        <begin position="682"/>
        <end position="700"/>
    </location>
</feature>
<feature type="transmembrane region" description="Helical" evidence="1">
    <location>
        <begin position="589"/>
        <end position="614"/>
    </location>
</feature>
<feature type="transmembrane region" description="Helical" evidence="1">
    <location>
        <begin position="507"/>
        <end position="530"/>
    </location>
</feature>
<dbReference type="OrthoDB" id="270385at2759"/>
<feature type="transmembrane region" description="Helical" evidence="1">
    <location>
        <begin position="740"/>
        <end position="762"/>
    </location>
</feature>
<evidence type="ECO:0000259" key="2">
    <source>
        <dbReference type="PROSITE" id="PS50191"/>
    </source>
</evidence>
<dbReference type="PANTHER" id="PTHR46384">
    <property type="entry name" value="MOTILE SPERM DOMAIN-CONTAINING PROTEIN 2"/>
    <property type="match status" value="1"/>
</dbReference>
<evidence type="ECO:0000313" key="3">
    <source>
        <dbReference type="EMBL" id="KAG5497507.1"/>
    </source>
</evidence>
<keyword evidence="1" id="KW-0472">Membrane</keyword>
<gene>
    <name evidence="3" type="ORF">JKF63_03771</name>
</gene>
<dbReference type="InterPro" id="IPR055777">
    <property type="entry name" value="DUF7353"/>
</dbReference>
<dbReference type="KEGG" id="phet:94289846"/>
<dbReference type="PROSITE" id="PS50191">
    <property type="entry name" value="CRAL_TRIO"/>
    <property type="match status" value="1"/>
</dbReference>
<keyword evidence="4" id="KW-1185">Reference proteome</keyword>
<dbReference type="CDD" id="cd00170">
    <property type="entry name" value="SEC14"/>
    <property type="match status" value="1"/>
</dbReference>
<dbReference type="InterPro" id="IPR053012">
    <property type="entry name" value="ER-organelle_contact"/>
</dbReference>
<dbReference type="SUPFAM" id="SSF52087">
    <property type="entry name" value="CRAL/TRIO domain"/>
    <property type="match status" value="1"/>
</dbReference>
<dbReference type="GO" id="GO:0012505">
    <property type="term" value="C:endomembrane system"/>
    <property type="evidence" value="ECO:0007669"/>
    <property type="project" value="TreeGrafter"/>
</dbReference>
<dbReference type="Gene3D" id="3.40.525.10">
    <property type="entry name" value="CRAL-TRIO lipid binding domain"/>
    <property type="match status" value="1"/>
</dbReference>
<keyword evidence="1" id="KW-1133">Transmembrane helix</keyword>
<reference evidence="3 4" key="1">
    <citation type="submission" date="2021-02" db="EMBL/GenBank/DDBJ databases">
        <title>Porcisia hertigi Genome sequencing and assembly.</title>
        <authorList>
            <person name="Almutairi H."/>
            <person name="Gatherer D."/>
        </authorList>
    </citation>
    <scope>NUCLEOTIDE SEQUENCE [LARGE SCALE GENOMIC DNA]</scope>
    <source>
        <strain evidence="3 4">C119</strain>
    </source>
</reference>
<dbReference type="InterPro" id="IPR001251">
    <property type="entry name" value="CRAL-TRIO_dom"/>
</dbReference>
<dbReference type="Pfam" id="PF00650">
    <property type="entry name" value="CRAL_TRIO"/>
    <property type="match status" value="1"/>
</dbReference>
<proteinExistence type="predicted"/>
<sequence>MASTYTSLRDLGAVAISHRGEVDAVKRHLDIKHGYFDAWIYGFLENKKFNVEETVEKLHRRFAMEVNELASYELSDFMRESMRAGIISEIGNDKAGRVAFLVNTKRDHPQAKLRQEQRRSFDMFVSYGTRLREENKRCQMVMLINQEGASLFKNVDMTFQGDIALRISKFYPGGVDKMYICKMSRTLAAIAKPIFKRLPGIVADRIQIIDEHDIKQGVLLDLFDEEVLPVAFGGKNKCDDEEHWCAYADRVEKYYADLKRAVNERGLTVKDYELECLGIHPATAHEGSGAHGTAAATSHADTLLQSVRDFPAQLLSHEPSTNFAPGDPIWPKLLGDSQASLQHIADASQNLDSDLKSLKTCFTEGSYLLSPEYHGADYGEAGAGMTMSWAKVVAPFPDSLALFFLDELLRWRTAVERSESGERYKILDSFVSGLKTTTERGVRGLDVSDRKWYVGIPYPLRALYRTLLVAITVLNTVYFLAALVFCVVFCADIIITMFFASFVKPGYVFPLSAVLLMVAIQGASLCTRAADCILAVYHRNVIPPFERLGSYWGAMAEVSLFFVMFITQFVIFCVYAVNENPLRGLQVSFATGWMSTLFVIVFMHVFFFTGLLASPAARDADNRLAALPFFLAFNFGNSSKEQHREPDARFMLRTSSYVICGIPLVVSMLFGIAFIISRMVSLYAANFASAVIAAYVVHYYSDALSNTLSGSLLRFTLWMMVLAWCYVTFVLGFLHYKSSYGSSVIVVSTLNGVFVLLALACLRRSGQSWLLRVAYMIVIAYIFGCWISLFPLVGWRIGLFCFAMMFHNALNITFAPGTLTGIHASFFLAAAVVLLGVSCTLLGWYGTTPTTTKPQSLASVLPTDAPLSMLDLYHRYPVCTLQMGQDNSLRVLDIALLNELVGARTIDALNVDLNNWFGPRGVIYKGPVREFNGGDIPWEMHEFVLPAITDTTVFVLRNRYAISCIVAMMNWVDAIALFPLSIFMPYDWVDTVVFVMSFASRMIPFATNVVVDDIRDFLHLRQSQMQTTTLVTGSGVAGGVLSAAAAQAKTHAVVFSSPGLLHCSRKLGVRYDEYHRFVLSIGAYHGVLNYIGGQDSTISQRIPCGGTAFYCTRPQFFSEALLAACGDAEGRRHIPST</sequence>
<dbReference type="GO" id="GO:0140284">
    <property type="term" value="C:endoplasmic reticulum-endosome membrane contact site"/>
    <property type="evidence" value="ECO:0007669"/>
    <property type="project" value="TreeGrafter"/>
</dbReference>
<evidence type="ECO:0000313" key="4">
    <source>
        <dbReference type="Proteomes" id="UP000674318"/>
    </source>
</evidence>
<dbReference type="AlphaFoldDB" id="A0A836I3G5"/>
<feature type="transmembrane region" description="Helical" evidence="1">
    <location>
        <begin position="712"/>
        <end position="734"/>
    </location>
</feature>
<evidence type="ECO:0000256" key="1">
    <source>
        <dbReference type="SAM" id="Phobius"/>
    </source>
</evidence>
<dbReference type="GeneID" id="94289846"/>
<feature type="transmembrane region" description="Helical" evidence="1">
    <location>
        <begin position="477"/>
        <end position="500"/>
    </location>
</feature>
<feature type="transmembrane region" description="Helical" evidence="1">
    <location>
        <begin position="550"/>
        <end position="577"/>
    </location>
</feature>
<protein>
    <recommendedName>
        <fullName evidence="2">CRAL-TRIO domain-containing protein</fullName>
    </recommendedName>
</protein>
<comment type="caution">
    <text evidence="3">The sequence shown here is derived from an EMBL/GenBank/DDBJ whole genome shotgun (WGS) entry which is preliminary data.</text>
</comment>
<name>A0A836I3G5_9TRYP</name>
<keyword evidence="1" id="KW-0812">Transmembrane</keyword>